<protein>
    <submittedName>
        <fullName evidence="2">VOC family protein</fullName>
    </submittedName>
</protein>
<sequence length="302" mass="34274">MKNLKNAIVPCLWFDLQAEEAVNFYAKVFGNTTIHSISRYAKAGSEQHQKPEGSVMSVDFSMHDQAFLALNGGPMYPHSPGISFYVTCESAAEADKVWEALEEGGSVLMPFDSYPWSEKYGWLKDQYGVSWQISLGKLSDVKQKFVPSLKFVGQKFGKVEAAIDFYLDTFKHSSLEGITRYEEEDPDETGKVKHAQFYLQGCTFMMMESSLAHHFDITPAISFIIFCDKQSEIDYYWDKLTQGEGDAVQCGWLYDQYGVSWQVVPRMLAEGMKDPEKTPKLTAAFMPMKKLDISVLEKALER</sequence>
<comment type="caution">
    <text evidence="2">The sequence shown here is derived from an EMBL/GenBank/DDBJ whole genome shotgun (WGS) entry which is preliminary data.</text>
</comment>
<evidence type="ECO:0000259" key="1">
    <source>
        <dbReference type="Pfam" id="PF06983"/>
    </source>
</evidence>
<dbReference type="Proteomes" id="UP001236663">
    <property type="component" value="Unassembled WGS sequence"/>
</dbReference>
<proteinExistence type="predicted"/>
<reference evidence="3" key="1">
    <citation type="journal article" date="2019" name="Int. J. Syst. Evol. Microbiol.">
        <title>The Global Catalogue of Microorganisms (GCM) 10K type strain sequencing project: providing services to taxonomists for standard genome sequencing and annotation.</title>
        <authorList>
            <consortium name="The Broad Institute Genomics Platform"/>
            <consortium name="The Broad Institute Genome Sequencing Center for Infectious Disease"/>
            <person name="Wu L."/>
            <person name="Ma J."/>
        </authorList>
    </citation>
    <scope>NUCLEOTIDE SEQUENCE [LARGE SCALE GENOMIC DNA]</scope>
    <source>
        <strain evidence="3">CECT 7706</strain>
    </source>
</reference>
<dbReference type="SUPFAM" id="SSF54593">
    <property type="entry name" value="Glyoxalase/Bleomycin resistance protein/Dihydroxybiphenyl dioxygenase"/>
    <property type="match status" value="2"/>
</dbReference>
<evidence type="ECO:0000313" key="2">
    <source>
        <dbReference type="EMBL" id="MDN3687658.1"/>
    </source>
</evidence>
<feature type="domain" description="PhnB-like" evidence="1">
    <location>
        <begin position="143"/>
        <end position="264"/>
    </location>
</feature>
<gene>
    <name evidence="2" type="ORF">QWZ15_07455</name>
</gene>
<dbReference type="Pfam" id="PF06983">
    <property type="entry name" value="3-dmu-9_3-mt"/>
    <property type="match status" value="2"/>
</dbReference>
<dbReference type="PANTHER" id="PTHR33990">
    <property type="entry name" value="PROTEIN YJDN-RELATED"/>
    <property type="match status" value="1"/>
</dbReference>
<accession>A0ABT8C7R2</accession>
<dbReference type="Gene3D" id="3.30.720.110">
    <property type="match status" value="1"/>
</dbReference>
<dbReference type="Gene3D" id="3.30.720.100">
    <property type="match status" value="1"/>
</dbReference>
<dbReference type="CDD" id="cd06588">
    <property type="entry name" value="PhnB_like"/>
    <property type="match status" value="2"/>
</dbReference>
<keyword evidence="3" id="KW-1185">Reference proteome</keyword>
<dbReference type="EMBL" id="JAUFQS010000006">
    <property type="protein sequence ID" value="MDN3687658.1"/>
    <property type="molecule type" value="Genomic_DNA"/>
</dbReference>
<feature type="domain" description="PhnB-like" evidence="1">
    <location>
        <begin position="7"/>
        <end position="133"/>
    </location>
</feature>
<evidence type="ECO:0000313" key="3">
    <source>
        <dbReference type="Proteomes" id="UP001236663"/>
    </source>
</evidence>
<name>A0ABT8C7R2_9BACT</name>
<organism evidence="2 3">
    <name type="scientific">Cyclobacterium jeungdonense</name>
    <dbReference type="NCBI Taxonomy" id="708087"/>
    <lineage>
        <taxon>Bacteria</taxon>
        <taxon>Pseudomonadati</taxon>
        <taxon>Bacteroidota</taxon>
        <taxon>Cytophagia</taxon>
        <taxon>Cytophagales</taxon>
        <taxon>Cyclobacteriaceae</taxon>
        <taxon>Cyclobacterium</taxon>
    </lineage>
</organism>
<dbReference type="InterPro" id="IPR028973">
    <property type="entry name" value="PhnB-like"/>
</dbReference>
<dbReference type="InterPro" id="IPR029068">
    <property type="entry name" value="Glyas_Bleomycin-R_OHBP_Dase"/>
</dbReference>
<dbReference type="Gene3D" id="3.10.180.10">
    <property type="entry name" value="2,3-Dihydroxybiphenyl 1,2-Dioxygenase, domain 1"/>
    <property type="match status" value="1"/>
</dbReference>
<dbReference type="RefSeq" id="WP_163385071.1">
    <property type="nucleotide sequence ID" value="NZ_JAUFQS010000006.1"/>
</dbReference>